<organism evidence="2 3">
    <name type="scientific">Blyttiomyces helicus</name>
    <dbReference type="NCBI Taxonomy" id="388810"/>
    <lineage>
        <taxon>Eukaryota</taxon>
        <taxon>Fungi</taxon>
        <taxon>Fungi incertae sedis</taxon>
        <taxon>Chytridiomycota</taxon>
        <taxon>Chytridiomycota incertae sedis</taxon>
        <taxon>Chytridiomycetes</taxon>
        <taxon>Chytridiomycetes incertae sedis</taxon>
        <taxon>Blyttiomyces</taxon>
    </lineage>
</organism>
<accession>A0A4P9WH82</accession>
<sequence length="228" mass="25286">MEAACSLWKDIIFKALGDLRCTYQMGVAQNIRNYITTYGQHGLNDYYANVLEPTILTTFKDADADAQSDSLKREIVSKALDQLQNVYKTGFSGHLAPSIKVMFEDNTTKENITEAILDQLRSSLEPPLDIKSSCAKADHLASMLETYWQISSSRVLDIIIGHVDTCIVHGFVAELNLKVQDLLSDDASVLAISNKGPALKMRRESLQEMIKGLVAFKEELAALELGDI</sequence>
<proteinExistence type="predicted"/>
<keyword evidence="3" id="KW-1185">Reference proteome</keyword>
<name>A0A4P9WH82_9FUNG</name>
<dbReference type="InterPro" id="IPR020850">
    <property type="entry name" value="GED_dom"/>
</dbReference>
<protein>
    <recommendedName>
        <fullName evidence="1">GED domain-containing protein</fullName>
    </recommendedName>
</protein>
<dbReference type="Proteomes" id="UP000269721">
    <property type="component" value="Unassembled WGS sequence"/>
</dbReference>
<reference evidence="3" key="1">
    <citation type="journal article" date="2018" name="Nat. Microbiol.">
        <title>Leveraging single-cell genomics to expand the fungal tree of life.</title>
        <authorList>
            <person name="Ahrendt S.R."/>
            <person name="Quandt C.A."/>
            <person name="Ciobanu D."/>
            <person name="Clum A."/>
            <person name="Salamov A."/>
            <person name="Andreopoulos B."/>
            <person name="Cheng J.F."/>
            <person name="Woyke T."/>
            <person name="Pelin A."/>
            <person name="Henrissat B."/>
            <person name="Reynolds N.K."/>
            <person name="Benny G.L."/>
            <person name="Smith M.E."/>
            <person name="James T.Y."/>
            <person name="Grigoriev I.V."/>
        </authorList>
    </citation>
    <scope>NUCLEOTIDE SEQUENCE [LARGE SCALE GENOMIC DNA]</scope>
</reference>
<evidence type="ECO:0000313" key="3">
    <source>
        <dbReference type="Proteomes" id="UP000269721"/>
    </source>
</evidence>
<gene>
    <name evidence="2" type="ORF">BDK51DRAFT_48333</name>
</gene>
<dbReference type="AlphaFoldDB" id="A0A4P9WH82"/>
<dbReference type="EMBL" id="KZ995184">
    <property type="protein sequence ID" value="RKO91203.1"/>
    <property type="molecule type" value="Genomic_DNA"/>
</dbReference>
<feature type="domain" description="GED" evidence="1">
    <location>
        <begin position="137"/>
        <end position="228"/>
    </location>
</feature>
<dbReference type="PROSITE" id="PS51388">
    <property type="entry name" value="GED"/>
    <property type="match status" value="1"/>
</dbReference>
<evidence type="ECO:0000313" key="2">
    <source>
        <dbReference type="EMBL" id="RKO91203.1"/>
    </source>
</evidence>
<evidence type="ECO:0000259" key="1">
    <source>
        <dbReference type="PROSITE" id="PS51388"/>
    </source>
</evidence>